<dbReference type="InterPro" id="IPR005532">
    <property type="entry name" value="SUMF_dom"/>
</dbReference>
<gene>
    <name evidence="2" type="ORF">DF3PB_4670001</name>
</gene>
<reference evidence="2" key="1">
    <citation type="submission" date="2018-07" db="EMBL/GenBank/DDBJ databases">
        <authorList>
            <person name="Quirk P.G."/>
            <person name="Krulwich T.A."/>
        </authorList>
    </citation>
    <scope>NUCLEOTIDE SEQUENCE</scope>
</reference>
<dbReference type="InterPro" id="IPR027417">
    <property type="entry name" value="P-loop_NTPase"/>
</dbReference>
<dbReference type="Gene3D" id="3.90.1580.10">
    <property type="entry name" value="paralog of FGE (formylglycine-generating enzyme)"/>
    <property type="match status" value="1"/>
</dbReference>
<accession>A0A380TIS0</accession>
<feature type="domain" description="Sulfatase-modifying factor enzyme-like" evidence="1">
    <location>
        <begin position="788"/>
        <end position="991"/>
    </location>
</feature>
<dbReference type="SUPFAM" id="SSF56436">
    <property type="entry name" value="C-type lectin-like"/>
    <property type="match status" value="1"/>
</dbReference>
<dbReference type="AlphaFoldDB" id="A0A380TIS0"/>
<dbReference type="Gene3D" id="3.40.50.300">
    <property type="entry name" value="P-loop containing nucleotide triphosphate hydrolases"/>
    <property type="match status" value="1"/>
</dbReference>
<sequence>MSETARSDELIQLRIFISSPGDVAEERDIARRLIDSELPKRPAFRERVALVPVAWDDPAARIPMLATQTPQESVNDARPRPADCDIVVVILWARMGTPLPETIRKPDGAPYLSGTEWEYEDAKSSKREPKPVVLVYRRTEKPKLDIDDPEFEEKRSQYRHVGEFFARFRNADGSIAGGINEYATPAELKTLLERQLEDIIYRRLPDTGERAPVAATIPDAYVDWLRRTYADVSLLGQERQQSHAVTLSHVYVPAATQTTIRWSIAFMTPGVRSRIIPLLQRLDAESLYVPAAAGAGKSTFCRWAVLQSIAGTDIAHPVPAPEEFAEQVPANLRCRLPVLIPLRDFHQEMDCGRGRRVWHRGQLEKAMAAWLDALQPPGLTGALLLAHLNAGSAFLLLDGLDEVPVSETRDGVTGYPRDLLLSGLAEALPAWLKAGNRVLLTSRPYGLDEVGLHRLGLSAAPLEPLPEPLRDLFVARWFHALGKEEQTPGLIATIRGRDDLAPLVDNPMLLTALCVLYDSGGRLPEDRYQLYRRIVDNVLYHRFRDEVREREPARARLEAIALGMHEGDAGSPRLSPEAEISYLDIERLLRAFAAADSSYERGRVEPVAQREDLLTRSGLLLPRPNDRAAFYHLSVQEFLAAERMLRTRDDLVPVFRERAAVAEWRATLLFLFAGKIASKTPRWGADLLARLVENEDRAAVKANPAPAVFIGEALELCLAKKYAVPDALAERFRRLTLDAIEDEVELKSRQALGLCLGRLGDPRIRSLRDPEAYVEMPAGRYPYGEEGKTVEIAEPFRIGRYPVTNGQYAEFIEAGGYRERRWWSADGWAWRQQEKVNESLWWGDRRWNAPNQPVVGVSFWEAEACSAWAGGRLPSEQQWEAAARGPKHHQYPWGDDWEDGICNTNGAALGVTSPVGLFPRSRQGELGIEDLAGNVWEWCASLYGHNDKKKSDVSRVLRGGSWFHAPNAARSASRVPDRPNVRDDDFGFRVVCSSPIFGHRSRTSGAAAPYGMAFTAKAAER</sequence>
<name>A0A380TIS0_9ZZZZ</name>
<evidence type="ECO:0000259" key="1">
    <source>
        <dbReference type="Pfam" id="PF03781"/>
    </source>
</evidence>
<dbReference type="PANTHER" id="PTHR23150">
    <property type="entry name" value="SULFATASE MODIFYING FACTOR 1, 2"/>
    <property type="match status" value="1"/>
</dbReference>
<dbReference type="InterPro" id="IPR016187">
    <property type="entry name" value="CTDL_fold"/>
</dbReference>
<proteinExistence type="predicted"/>
<dbReference type="InterPro" id="IPR042095">
    <property type="entry name" value="SUMF_sf"/>
</dbReference>
<protein>
    <submittedName>
        <fullName evidence="2">Sulphatase-modifying factor protein</fullName>
    </submittedName>
</protein>
<organism evidence="2">
    <name type="scientific">metagenome</name>
    <dbReference type="NCBI Taxonomy" id="256318"/>
    <lineage>
        <taxon>unclassified sequences</taxon>
        <taxon>metagenomes</taxon>
    </lineage>
</organism>
<dbReference type="EMBL" id="UIDG01000409">
    <property type="protein sequence ID" value="SUS07583.1"/>
    <property type="molecule type" value="Genomic_DNA"/>
</dbReference>
<dbReference type="InterPro" id="IPR051043">
    <property type="entry name" value="Sulfatase_Mod_Factor_Kinase"/>
</dbReference>
<evidence type="ECO:0000313" key="2">
    <source>
        <dbReference type="EMBL" id="SUS07583.1"/>
    </source>
</evidence>
<dbReference type="Pfam" id="PF03781">
    <property type="entry name" value="FGE-sulfatase"/>
    <property type="match status" value="1"/>
</dbReference>